<evidence type="ECO:0000313" key="4">
    <source>
        <dbReference type="EMBL" id="SFO04425.1"/>
    </source>
</evidence>
<evidence type="ECO:0000259" key="2">
    <source>
        <dbReference type="Pfam" id="PF14292"/>
    </source>
</evidence>
<dbReference type="Pfam" id="PF14292">
    <property type="entry name" value="SusE"/>
    <property type="match status" value="1"/>
</dbReference>
<evidence type="ECO:0000313" key="6">
    <source>
        <dbReference type="Proteomes" id="UP000183766"/>
    </source>
</evidence>
<feature type="domain" description="SusE outer membrane protein" evidence="2">
    <location>
        <begin position="188"/>
        <end position="271"/>
    </location>
</feature>
<sequence length="520" mass="57838">MKKIQFILTLFCVLALLPACNDDEQGRLTALPSVISDLESTDYTLPKFVEGQNPYLFRMTWTKAKYFSESESPVYVGDVVYEVEVDLAGNEFENPRMIFSTQGLYMDVYEGTLRTILSELAGESKEESQVVGIRIKTTGSGLVVYSEPILLSITPYVPEPSVEAVSGVIAELTEDNYQLQRPTGEDNPQLFTIGWTATGFYLEGTGTPAPVPPAVEYTLQIDQADNNFASPQTLAVTSLISVNILTREFNNLLIEQLGATPGESMDLQIRLLSRYNEGGVAKEVLSNSISLSATPYVEVDPVRPIYMVGDMNNWNTTNTDFMMFKENSDVRNYVYTFTGYFDGNVSFKIIPEESLGTNKAYCRKEEGTLTYADTQEGKIWIATAGYKTITVNLEEMTYTIVDYDASGATEWEAMSVVGAYCGWNPSNSIAQMTKMNGNPHIWRLKIDMPFVEASDNGVKFVGNNAFGNNYVPVDQWSNPYGVCELNPAGRDVNIVRDEGGDFLFILNTLTGHYVMMKLND</sequence>
<evidence type="ECO:0000313" key="5">
    <source>
        <dbReference type="Proteomes" id="UP000183040"/>
    </source>
</evidence>
<protein>
    <submittedName>
        <fullName evidence="4">SusE outer membrane protein</fullName>
    </submittedName>
</protein>
<keyword evidence="1" id="KW-0732">Signal</keyword>
<reference evidence="5 6" key="1">
    <citation type="submission" date="2016-10" db="EMBL/GenBank/DDBJ databases">
        <authorList>
            <person name="de Groot N.N."/>
        </authorList>
    </citation>
    <scope>NUCLEOTIDE SEQUENCE [LARGE SCALE GENOMIC DNA]</scope>
    <source>
        <strain evidence="4 6">NLAE-zl-C202</strain>
        <strain evidence="3 5">NLAE-zl-G339</strain>
    </source>
</reference>
<organism evidence="4 6">
    <name type="scientific">Bacteroides xylanisolvens</name>
    <dbReference type="NCBI Taxonomy" id="371601"/>
    <lineage>
        <taxon>Bacteria</taxon>
        <taxon>Pseudomonadati</taxon>
        <taxon>Bacteroidota</taxon>
        <taxon>Bacteroidia</taxon>
        <taxon>Bacteroidales</taxon>
        <taxon>Bacteroidaceae</taxon>
        <taxon>Bacteroides</taxon>
    </lineage>
</organism>
<dbReference type="EMBL" id="FOUM01000060">
    <property type="protein sequence ID" value="SFO04425.1"/>
    <property type="molecule type" value="Genomic_DNA"/>
</dbReference>
<proteinExistence type="predicted"/>
<dbReference type="InterPro" id="IPR025970">
    <property type="entry name" value="SusE"/>
</dbReference>
<dbReference type="AlphaFoldDB" id="A0A1I5DYT4"/>
<feature type="signal peptide" evidence="1">
    <location>
        <begin position="1"/>
        <end position="21"/>
    </location>
</feature>
<feature type="chain" id="PRO_5010473364" evidence="1">
    <location>
        <begin position="22"/>
        <end position="520"/>
    </location>
</feature>
<dbReference type="Gene3D" id="2.60.40.3620">
    <property type="match status" value="2"/>
</dbReference>
<dbReference type="RefSeq" id="WP_074708851.1">
    <property type="nucleotide sequence ID" value="NZ_FNRP01000051.1"/>
</dbReference>
<accession>A0A1I5DYT4</accession>
<evidence type="ECO:0000256" key="1">
    <source>
        <dbReference type="SAM" id="SignalP"/>
    </source>
</evidence>
<dbReference type="EMBL" id="FNRP01000051">
    <property type="protein sequence ID" value="SEB18573.1"/>
    <property type="molecule type" value="Genomic_DNA"/>
</dbReference>
<name>A0A1I5DYT4_9BACE</name>
<evidence type="ECO:0000313" key="3">
    <source>
        <dbReference type="EMBL" id="SEB18573.1"/>
    </source>
</evidence>
<gene>
    <name evidence="3" type="ORF">SAMN04487924_15113</name>
    <name evidence="4" type="ORF">SAMN05216250_16014</name>
</gene>
<dbReference type="Proteomes" id="UP000183040">
    <property type="component" value="Unassembled WGS sequence"/>
</dbReference>
<dbReference type="Proteomes" id="UP000183766">
    <property type="component" value="Unassembled WGS sequence"/>
</dbReference>